<accession>A0A452SYT4</accession>
<dbReference type="InterPro" id="IPR036869">
    <property type="entry name" value="J_dom_sf"/>
</dbReference>
<dbReference type="GO" id="GO:0001405">
    <property type="term" value="C:PAM complex, Tim23 associated import motor"/>
    <property type="evidence" value="ECO:0007669"/>
    <property type="project" value="TreeGrafter"/>
</dbReference>
<name>A0A452SYT4_URSMA</name>
<reference evidence="12" key="1">
    <citation type="submission" date="2019-03" db="UniProtKB">
        <authorList>
            <consortium name="Ensembl"/>
        </authorList>
    </citation>
    <scope>IDENTIFICATION</scope>
</reference>
<evidence type="ECO:0000256" key="11">
    <source>
        <dbReference type="ARBA" id="ARBA00040828"/>
    </source>
</evidence>
<dbReference type="GO" id="GO:0030150">
    <property type="term" value="P:protein import into mitochondrial matrix"/>
    <property type="evidence" value="ECO:0007669"/>
    <property type="project" value="TreeGrafter"/>
</dbReference>
<keyword evidence="7" id="KW-0496">Mitochondrion</keyword>
<evidence type="ECO:0000313" key="12">
    <source>
        <dbReference type="Ensembl" id="ENSUMAP00000000607"/>
    </source>
</evidence>
<keyword evidence="9" id="KW-0143">Chaperone</keyword>
<keyword evidence="4" id="KW-0999">Mitochondrion inner membrane</keyword>
<evidence type="ECO:0000256" key="8">
    <source>
        <dbReference type="ARBA" id="ARBA00023136"/>
    </source>
</evidence>
<dbReference type="AlphaFoldDB" id="A0A452SYT4"/>
<dbReference type="Gene3D" id="1.10.287.110">
    <property type="entry name" value="DnaJ domain"/>
    <property type="match status" value="1"/>
</dbReference>
<comment type="similarity">
    <text evidence="10">Belongs to the TIM14 family.</text>
</comment>
<proteinExistence type="inferred from homology"/>
<protein>
    <recommendedName>
        <fullName evidence="11">Mitochondrial import inner membrane translocase subunit TIM14</fullName>
    </recommendedName>
</protein>
<keyword evidence="8" id="KW-0472">Membrane</keyword>
<dbReference type="PANTHER" id="PTHR12763:SF56">
    <property type="entry name" value="MITOCHONDRIAL IMPORT INNER MEMBRANE TRANSLOCASE SUBUNIT TIM14"/>
    <property type="match status" value="1"/>
</dbReference>
<comment type="subcellular location">
    <subcellularLocation>
        <location evidence="1">Mitochondrion inner membrane</location>
        <topology evidence="1">Single-pass membrane protein</topology>
    </subcellularLocation>
</comment>
<keyword evidence="5" id="KW-0653">Protein transport</keyword>
<evidence type="ECO:0000256" key="7">
    <source>
        <dbReference type="ARBA" id="ARBA00023128"/>
    </source>
</evidence>
<dbReference type="GeneTree" id="ENSGT00940000154384"/>
<sequence length="122" mass="13223">MGSTMVANELTIYCCRICRLLRFASLGAYGASSKTSFQSLPKSAFSGSYYRGGFEHKMPKQEAALTAGVSSTNNKGKIRAALLQIMLFNHPNKGGSPYITAKINEAKDLLQGQAKKNEVNVQ</sequence>
<evidence type="ECO:0000256" key="6">
    <source>
        <dbReference type="ARBA" id="ARBA00022989"/>
    </source>
</evidence>
<evidence type="ECO:0000256" key="3">
    <source>
        <dbReference type="ARBA" id="ARBA00022692"/>
    </source>
</evidence>
<keyword evidence="2" id="KW-0813">Transport</keyword>
<keyword evidence="6" id="KW-1133">Transmembrane helix</keyword>
<keyword evidence="3" id="KW-0812">Transmembrane</keyword>
<dbReference type="Ensembl" id="ENSUMAT00000000840.1">
    <property type="protein sequence ID" value="ENSUMAP00000000607.1"/>
    <property type="gene ID" value="ENSUMAG00000000710.1"/>
</dbReference>
<evidence type="ECO:0000256" key="1">
    <source>
        <dbReference type="ARBA" id="ARBA00004434"/>
    </source>
</evidence>
<dbReference type="PANTHER" id="PTHR12763">
    <property type="match status" value="1"/>
</dbReference>
<evidence type="ECO:0000256" key="10">
    <source>
        <dbReference type="ARBA" id="ARBA00038105"/>
    </source>
</evidence>
<dbReference type="GO" id="GO:0001671">
    <property type="term" value="F:ATPase activator activity"/>
    <property type="evidence" value="ECO:0007669"/>
    <property type="project" value="TreeGrafter"/>
</dbReference>
<evidence type="ECO:0000256" key="2">
    <source>
        <dbReference type="ARBA" id="ARBA00022448"/>
    </source>
</evidence>
<evidence type="ECO:0000256" key="9">
    <source>
        <dbReference type="ARBA" id="ARBA00023186"/>
    </source>
</evidence>
<evidence type="ECO:0000256" key="4">
    <source>
        <dbReference type="ARBA" id="ARBA00022792"/>
    </source>
</evidence>
<evidence type="ECO:0000256" key="5">
    <source>
        <dbReference type="ARBA" id="ARBA00022927"/>
    </source>
</evidence>
<dbReference type="SUPFAM" id="SSF46565">
    <property type="entry name" value="Chaperone J-domain"/>
    <property type="match status" value="1"/>
</dbReference>
<dbReference type="FunFam" id="1.10.287.110:FF:000001">
    <property type="entry name" value="Import inner membrane translocase subunit tim14"/>
    <property type="match status" value="1"/>
</dbReference>
<organism evidence="12">
    <name type="scientific">Ursus maritimus</name>
    <name type="common">Polar bear</name>
    <name type="synonym">Thalarctos maritimus</name>
    <dbReference type="NCBI Taxonomy" id="29073"/>
    <lineage>
        <taxon>Eukaryota</taxon>
        <taxon>Metazoa</taxon>
        <taxon>Chordata</taxon>
        <taxon>Craniata</taxon>
        <taxon>Vertebrata</taxon>
        <taxon>Euteleostomi</taxon>
        <taxon>Mammalia</taxon>
        <taxon>Eutheria</taxon>
        <taxon>Laurasiatheria</taxon>
        <taxon>Carnivora</taxon>
        <taxon>Caniformia</taxon>
        <taxon>Ursidae</taxon>
        <taxon>Ursus</taxon>
    </lineage>
</organism>
<dbReference type="OMA" id="NELTIYC"/>